<sequence length="839" mass="89480">MSGVSDEMVDGTGRVRPHWRGVLGSLAPLPQEELASRARSLDRALEEGIPALLPSEERVASAWRCDLLPMPIAAAEFAALEAGLAQRARLLDLILRDLYGPQALLRDGLVPPELVFRNPGFLRPCHVPDRLPEVALLSALATDLRRDRDGQWRVVGDSTARMSGLAQALENRRLLPRVVPELFHRAALRPLRPFVEAWQDALREAAPPGHEDDAVALLTPGVGDPSWAENVTLARALGCLPVEPGDLSVRRGRLFLKTLQGLQPVGVLLRRMPGWMLDPLEFDAPAANGVVGLMDAARHGAVRLVNDPGAALVEAPGFAPLLPALCRHLLGEALLLPALETLPMTDSASRERVAREASSWLLRPAADPDGAMRPASEGWAEAAAAPAQWVAVRRTEASQAPFWSAGGKEPGPVQLRMFLMADGAGWHVMPGGFARRLPPGADPGALPGARVPEAGLCKDVWVLDEEQDQPVTSRVAARAPAARAVMMGIPSRAGDNLFWLGRYVERLDNAARLARAALTRLERDALLPHEMAELATLTRCLVEVGMATAAEAPVAGDTAALRRALLRAAAPDGTLSRMFDRIARLVDATRDRQTGDMHDAFLHPLREMRGSLPGVRDLGDLSRLTGAMLRYAAAVAGVAAENMVRGGAHTFLDLGRRVERAQSIAGALALALDQPPARQEAGLRLALELCDSVITYRTRHLAAPQPGPVLRLVLSDNGNPRGLGFQFEQARRLLEQVGGGGAPGSQGKEAEEVPLDARVDAPGNSQENGGPLAAEAALLMEEMVSIVEAEGVGASARLAVVAGRAAALAEAISRRYFTLLPPLHSLGPARHPDALRGAA</sequence>
<dbReference type="EMBL" id="JBHLUN010000011">
    <property type="protein sequence ID" value="MFC0409821.1"/>
    <property type="molecule type" value="Genomic_DNA"/>
</dbReference>
<gene>
    <name evidence="3" type="ORF">ACFFGY_16335</name>
</gene>
<name>A0ABV6JVQ6_9PROT</name>
<dbReference type="InterPro" id="IPR007296">
    <property type="entry name" value="DUF403"/>
</dbReference>
<dbReference type="Pfam" id="PF04168">
    <property type="entry name" value="Alpha-E"/>
    <property type="match status" value="1"/>
</dbReference>
<protein>
    <submittedName>
        <fullName evidence="3">Circularly permuted type 2 ATP-grasp protein</fullName>
    </submittedName>
</protein>
<evidence type="ECO:0000259" key="2">
    <source>
        <dbReference type="Pfam" id="PF14403"/>
    </source>
</evidence>
<proteinExistence type="predicted"/>
<dbReference type="Pfam" id="PF14403">
    <property type="entry name" value="CP_ATPgrasp_2"/>
    <property type="match status" value="1"/>
</dbReference>
<feature type="domain" description="Circularly permuted ATP-grasp type 2" evidence="2">
    <location>
        <begin position="69"/>
        <end position="435"/>
    </location>
</feature>
<organism evidence="3 4">
    <name type="scientific">Roseomonas elaeocarpi</name>
    <dbReference type="NCBI Taxonomy" id="907779"/>
    <lineage>
        <taxon>Bacteria</taxon>
        <taxon>Pseudomonadati</taxon>
        <taxon>Pseudomonadota</taxon>
        <taxon>Alphaproteobacteria</taxon>
        <taxon>Acetobacterales</taxon>
        <taxon>Roseomonadaceae</taxon>
        <taxon>Roseomonas</taxon>
    </lineage>
</organism>
<dbReference type="PANTHER" id="PTHR34595">
    <property type="entry name" value="BLR5612 PROTEIN"/>
    <property type="match status" value="1"/>
</dbReference>
<dbReference type="InterPro" id="IPR051680">
    <property type="entry name" value="ATP-dep_Glu-Cys_Ligase-2"/>
</dbReference>
<dbReference type="Proteomes" id="UP001589865">
    <property type="component" value="Unassembled WGS sequence"/>
</dbReference>
<dbReference type="RefSeq" id="WP_377045573.1">
    <property type="nucleotide sequence ID" value="NZ_JBHLUN010000011.1"/>
</dbReference>
<evidence type="ECO:0000259" key="1">
    <source>
        <dbReference type="Pfam" id="PF04168"/>
    </source>
</evidence>
<evidence type="ECO:0000313" key="4">
    <source>
        <dbReference type="Proteomes" id="UP001589865"/>
    </source>
</evidence>
<dbReference type="Gene3D" id="3.40.50.11290">
    <property type="match status" value="1"/>
</dbReference>
<reference evidence="3 4" key="1">
    <citation type="submission" date="2024-09" db="EMBL/GenBank/DDBJ databases">
        <authorList>
            <person name="Sun Q."/>
            <person name="Mori K."/>
        </authorList>
    </citation>
    <scope>NUCLEOTIDE SEQUENCE [LARGE SCALE GENOMIC DNA]</scope>
    <source>
        <strain evidence="3 4">TBRC 5777</strain>
    </source>
</reference>
<dbReference type="PANTHER" id="PTHR34595:SF2">
    <property type="entry name" value="BLR2978 PROTEIN"/>
    <property type="match status" value="1"/>
</dbReference>
<dbReference type="InterPro" id="IPR025841">
    <property type="entry name" value="CP_ATPgrasp_2"/>
</dbReference>
<feature type="domain" description="DUF403" evidence="1">
    <location>
        <begin position="490"/>
        <end position="817"/>
    </location>
</feature>
<evidence type="ECO:0000313" key="3">
    <source>
        <dbReference type="EMBL" id="MFC0409821.1"/>
    </source>
</evidence>
<accession>A0ABV6JVQ6</accession>
<dbReference type="SUPFAM" id="SSF56059">
    <property type="entry name" value="Glutathione synthetase ATP-binding domain-like"/>
    <property type="match status" value="1"/>
</dbReference>
<comment type="caution">
    <text evidence="3">The sequence shown here is derived from an EMBL/GenBank/DDBJ whole genome shotgun (WGS) entry which is preliminary data.</text>
</comment>
<keyword evidence="4" id="KW-1185">Reference proteome</keyword>